<evidence type="ECO:0000313" key="3">
    <source>
        <dbReference type="Proteomes" id="UP000674938"/>
    </source>
</evidence>
<organism evidence="2 3">
    <name type="scientific">Vagococcus allomyrinae</name>
    <dbReference type="NCBI Taxonomy" id="2794353"/>
    <lineage>
        <taxon>Bacteria</taxon>
        <taxon>Bacillati</taxon>
        <taxon>Bacillota</taxon>
        <taxon>Bacilli</taxon>
        <taxon>Lactobacillales</taxon>
        <taxon>Enterococcaceae</taxon>
        <taxon>Vagococcus</taxon>
    </lineage>
</organism>
<protein>
    <submittedName>
        <fullName evidence="2">5-methyltetrahydropteroyltriglutamate--homocysteine S-methyltransferase</fullName>
        <ecNumber evidence="2">2.1.1.14</ecNumber>
    </submittedName>
</protein>
<reference evidence="2" key="1">
    <citation type="submission" date="2020-12" db="EMBL/GenBank/DDBJ databases">
        <title>Vagococcus allomyrinae sp. nov. and Enterococcus lavae sp. nov., isolated from the larvae of Allomyrina dichotoma.</title>
        <authorList>
            <person name="Lee S.D."/>
        </authorList>
    </citation>
    <scope>NUCLEOTIDE SEQUENCE</scope>
    <source>
        <strain evidence="2">BWB3-3</strain>
    </source>
</reference>
<feature type="domain" description="Cobalamin-independent methionine synthase MetE C-terminal/archaeal" evidence="1">
    <location>
        <begin position="166"/>
        <end position="343"/>
    </location>
</feature>
<dbReference type="EMBL" id="JAEEGA010000005">
    <property type="protein sequence ID" value="MBP1041097.1"/>
    <property type="molecule type" value="Genomic_DNA"/>
</dbReference>
<dbReference type="PANTHER" id="PTHR43844">
    <property type="entry name" value="METHIONINE SYNTHASE"/>
    <property type="match status" value="1"/>
</dbReference>
<dbReference type="SUPFAM" id="SSF51726">
    <property type="entry name" value="UROD/MetE-like"/>
    <property type="match status" value="1"/>
</dbReference>
<dbReference type="InterPro" id="IPR038071">
    <property type="entry name" value="UROD/MetE-like_sf"/>
</dbReference>
<sequence length="370" mass="42032">MTLGPFKNDSVGSFLRPAALKEAREQYKKQLITHDELRAIEDQAIIDLIQKQKKYGLKAVTDGEFRRRWWHLDYIVNLTGLTKLSLGDATIFQGVEAKDVESYYVSDKLAFNPNHPFLADFKFLKEHAGEAIAKQTIPGPCMVYFSGALLSKDYQANPVYDNLADLENDIVQTYQDGIQAFYEAGCRYLQLDDTAWGALIDEKYDKMLGALNLEPASLLAKFEDLTRRSLANKPADMAITFHTCRGNFQSSWLYEGSFDTILEHLFKIDQFDGFFIEYDSQQAGDFQVLKQLHQQKIVLGLVTSKTPELESMKDLVARVNEARQFVPLEQICVSPQCGFASTEEGNHLTEEEQWAKVQLCTDLAKEISSF</sequence>
<name>A0A940SRQ7_9ENTE</name>
<dbReference type="NCBIfam" id="NF005085">
    <property type="entry name" value="PRK06520.1"/>
    <property type="match status" value="1"/>
</dbReference>
<keyword evidence="2" id="KW-0808">Transferase</keyword>
<dbReference type="EC" id="2.1.1.14" evidence="2"/>
<dbReference type="GO" id="GO:0008270">
    <property type="term" value="F:zinc ion binding"/>
    <property type="evidence" value="ECO:0007669"/>
    <property type="project" value="InterPro"/>
</dbReference>
<dbReference type="AlphaFoldDB" id="A0A940SRQ7"/>
<accession>A0A940SRQ7</accession>
<proteinExistence type="predicted"/>
<evidence type="ECO:0000259" key="1">
    <source>
        <dbReference type="Pfam" id="PF01717"/>
    </source>
</evidence>
<dbReference type="PANTHER" id="PTHR43844:SF1">
    <property type="entry name" value="METHIONINE SYNTHASE"/>
    <property type="match status" value="1"/>
</dbReference>
<dbReference type="CDD" id="cd03311">
    <property type="entry name" value="CIMS_C_terminal_like"/>
    <property type="match status" value="1"/>
</dbReference>
<evidence type="ECO:0000313" key="2">
    <source>
        <dbReference type="EMBL" id="MBP1041097.1"/>
    </source>
</evidence>
<dbReference type="GO" id="GO:0003871">
    <property type="term" value="F:5-methyltetrahydropteroyltriglutamate-homocysteine S-methyltransferase activity"/>
    <property type="evidence" value="ECO:0007669"/>
    <property type="project" value="UniProtKB-EC"/>
</dbReference>
<dbReference type="GO" id="GO:0032259">
    <property type="term" value="P:methylation"/>
    <property type="evidence" value="ECO:0007669"/>
    <property type="project" value="UniProtKB-KW"/>
</dbReference>
<keyword evidence="3" id="KW-1185">Reference proteome</keyword>
<keyword evidence="2" id="KW-0489">Methyltransferase</keyword>
<gene>
    <name evidence="2" type="ORF">I6N95_08785</name>
</gene>
<dbReference type="RefSeq" id="WP_209526738.1">
    <property type="nucleotide sequence ID" value="NZ_JAEEGA010000005.1"/>
</dbReference>
<dbReference type="GO" id="GO:0009086">
    <property type="term" value="P:methionine biosynthetic process"/>
    <property type="evidence" value="ECO:0007669"/>
    <property type="project" value="InterPro"/>
</dbReference>
<dbReference type="Proteomes" id="UP000674938">
    <property type="component" value="Unassembled WGS sequence"/>
</dbReference>
<dbReference type="Pfam" id="PF01717">
    <property type="entry name" value="Meth_synt_2"/>
    <property type="match status" value="1"/>
</dbReference>
<comment type="caution">
    <text evidence="2">The sequence shown here is derived from an EMBL/GenBank/DDBJ whole genome shotgun (WGS) entry which is preliminary data.</text>
</comment>
<dbReference type="Gene3D" id="3.20.20.210">
    <property type="match status" value="1"/>
</dbReference>
<dbReference type="InterPro" id="IPR002629">
    <property type="entry name" value="Met_Synth_C/arc"/>
</dbReference>